<dbReference type="PROSITE" id="PS51406">
    <property type="entry name" value="FIBRINOGEN_C_2"/>
    <property type="match status" value="2"/>
</dbReference>
<dbReference type="Gene3D" id="4.10.530.10">
    <property type="entry name" value="Gamma-fibrinogen Carboxyl Terminal Fragment, domain 2"/>
    <property type="match status" value="1"/>
</dbReference>
<gene>
    <name evidence="2" type="ORF">KOW79_021028</name>
</gene>
<evidence type="ECO:0000313" key="3">
    <source>
        <dbReference type="Proteomes" id="UP000824219"/>
    </source>
</evidence>
<feature type="domain" description="Fibrinogen C-terminal" evidence="1">
    <location>
        <begin position="129"/>
        <end position="363"/>
    </location>
</feature>
<comment type="caution">
    <text evidence="2">The sequence shown here is derived from an EMBL/GenBank/DDBJ whole genome shotgun (WGS) entry which is preliminary data.</text>
</comment>
<dbReference type="PANTHER" id="PTHR19143">
    <property type="entry name" value="FIBRINOGEN/TENASCIN/ANGIOPOEITIN"/>
    <property type="match status" value="1"/>
</dbReference>
<dbReference type="GO" id="GO:0048251">
    <property type="term" value="P:elastic fiber assembly"/>
    <property type="evidence" value="ECO:0007669"/>
    <property type="project" value="TreeGrafter"/>
</dbReference>
<name>A0A9D3S9X6_9TELE</name>
<dbReference type="Pfam" id="PF00147">
    <property type="entry name" value="Fibrinogen_C"/>
    <property type="match status" value="2"/>
</dbReference>
<dbReference type="GO" id="GO:0005615">
    <property type="term" value="C:extracellular space"/>
    <property type="evidence" value="ECO:0007669"/>
    <property type="project" value="TreeGrafter"/>
</dbReference>
<evidence type="ECO:0000313" key="2">
    <source>
        <dbReference type="EMBL" id="KAG7316162.1"/>
    </source>
</evidence>
<dbReference type="OrthoDB" id="7735550at2759"/>
<dbReference type="Proteomes" id="UP000824219">
    <property type="component" value="Linkage Group LG26"/>
</dbReference>
<dbReference type="CDD" id="cd00087">
    <property type="entry name" value="FReD"/>
    <property type="match status" value="1"/>
</dbReference>
<proteinExistence type="predicted"/>
<dbReference type="Gene3D" id="3.90.215.10">
    <property type="entry name" value="Gamma Fibrinogen, chain A, domain 1"/>
    <property type="match status" value="2"/>
</dbReference>
<keyword evidence="3" id="KW-1185">Reference proteome</keyword>
<dbReference type="InterPro" id="IPR014716">
    <property type="entry name" value="Fibrinogen_a/b/g_C_1"/>
</dbReference>
<accession>A0A9D3S9X6</accession>
<dbReference type="PANTHER" id="PTHR19143:SF225">
    <property type="entry name" value="MICROFIBRIL-ASSOCIATED GLYCOPROTEIN 4"/>
    <property type="match status" value="1"/>
</dbReference>
<dbReference type="SUPFAM" id="SSF56496">
    <property type="entry name" value="Fibrinogen C-terminal domain-like"/>
    <property type="match status" value="2"/>
</dbReference>
<reference evidence="2 3" key="1">
    <citation type="submission" date="2021-06" db="EMBL/GenBank/DDBJ databases">
        <title>Chromosome-level genome assembly of the red-tail catfish (Hemibagrus wyckioides).</title>
        <authorList>
            <person name="Shao F."/>
        </authorList>
    </citation>
    <scope>NUCLEOTIDE SEQUENCE [LARGE SCALE GENOMIC DNA]</scope>
    <source>
        <strain evidence="2">EC202008001</strain>
        <tissue evidence="2">Blood</tissue>
    </source>
</reference>
<evidence type="ECO:0000259" key="1">
    <source>
        <dbReference type="PROSITE" id="PS51406"/>
    </source>
</evidence>
<organism evidence="2 3">
    <name type="scientific">Hemibagrus wyckioides</name>
    <dbReference type="NCBI Taxonomy" id="337641"/>
    <lineage>
        <taxon>Eukaryota</taxon>
        <taxon>Metazoa</taxon>
        <taxon>Chordata</taxon>
        <taxon>Craniata</taxon>
        <taxon>Vertebrata</taxon>
        <taxon>Euteleostomi</taxon>
        <taxon>Actinopterygii</taxon>
        <taxon>Neopterygii</taxon>
        <taxon>Teleostei</taxon>
        <taxon>Ostariophysi</taxon>
        <taxon>Siluriformes</taxon>
        <taxon>Bagridae</taxon>
        <taxon>Hemibagrus</taxon>
    </lineage>
</organism>
<dbReference type="InterPro" id="IPR002181">
    <property type="entry name" value="Fibrinogen_a/b/g_C_dom"/>
</dbReference>
<protein>
    <recommendedName>
        <fullName evidence="1">Fibrinogen C-terminal domain-containing protein</fullName>
    </recommendedName>
</protein>
<dbReference type="EMBL" id="JAHKSW010000026">
    <property type="protein sequence ID" value="KAG7316162.1"/>
    <property type="molecule type" value="Genomic_DNA"/>
</dbReference>
<dbReference type="InterPro" id="IPR050373">
    <property type="entry name" value="Fibrinogen_C-term_domain"/>
</dbReference>
<dbReference type="InterPro" id="IPR036056">
    <property type="entry name" value="Fibrinogen-like_C"/>
</dbReference>
<sequence>MTHSKLYEPKVDTEDRDGNKASATYTVFSVSNEENGYMLEVGGFIDGGAGDSLSGHSGLKFSTYDNEQNPNGCARQHLGAFWYYACYGTNPNGIYLGGQDGTHYGIAQNQVMLLLLMLALSSLVHSAPLFNMSQPLDCEDVYNFKISVMKNASVPNGVYTIYPAGSNKPVKVYCDMGCLENGSQHNEKWTVIQRRINGNVSFYQPWAQYKTGFGDPAGEYWLGLENIFLMTNTEKYQLRVDMEDFEKGSAYAQYTTFSVNQESTNYMLNIGGYINGGAGDSLSYVNGRGFSTFDKDPTGYCAENYAGGFWYYWGYWSQCHYANPNGLYKYGNVGTAYTGIMWQTWKGSYYSVKTIMMKIRRMGLEDLTNL</sequence>
<feature type="domain" description="Fibrinogen C-terminal" evidence="1">
    <location>
        <begin position="1"/>
        <end position="98"/>
    </location>
</feature>
<dbReference type="AlphaFoldDB" id="A0A9D3S9X6"/>
<dbReference type="SMART" id="SM00186">
    <property type="entry name" value="FBG"/>
    <property type="match status" value="1"/>
</dbReference>